<dbReference type="InterPro" id="IPR036390">
    <property type="entry name" value="WH_DNA-bd_sf"/>
</dbReference>
<dbReference type="GO" id="GO:0003700">
    <property type="term" value="F:DNA-binding transcription factor activity"/>
    <property type="evidence" value="ECO:0007669"/>
    <property type="project" value="InterPro"/>
</dbReference>
<gene>
    <name evidence="6" type="ORF">SAMN05421659_1198</name>
</gene>
<dbReference type="InterPro" id="IPR036388">
    <property type="entry name" value="WH-like_DNA-bd_sf"/>
</dbReference>
<dbReference type="PRINTS" id="PR00039">
    <property type="entry name" value="HTHLYSR"/>
</dbReference>
<dbReference type="EMBL" id="FOJI01000019">
    <property type="protein sequence ID" value="SEW42320.1"/>
    <property type="molecule type" value="Genomic_DNA"/>
</dbReference>
<dbReference type="PROSITE" id="PS50931">
    <property type="entry name" value="HTH_LYSR"/>
    <property type="match status" value="1"/>
</dbReference>
<evidence type="ECO:0000313" key="6">
    <source>
        <dbReference type="EMBL" id="SEW42320.1"/>
    </source>
</evidence>
<keyword evidence="7" id="KW-1185">Reference proteome</keyword>
<proteinExistence type="inferred from homology"/>
<dbReference type="CDD" id="cd08420">
    <property type="entry name" value="PBP2_CysL_like"/>
    <property type="match status" value="1"/>
</dbReference>
<evidence type="ECO:0000313" key="7">
    <source>
        <dbReference type="Proteomes" id="UP000199701"/>
    </source>
</evidence>
<evidence type="ECO:0000256" key="2">
    <source>
        <dbReference type="ARBA" id="ARBA00023015"/>
    </source>
</evidence>
<reference evidence="6 7" key="1">
    <citation type="submission" date="2016-10" db="EMBL/GenBank/DDBJ databases">
        <authorList>
            <person name="de Groot N.N."/>
        </authorList>
    </citation>
    <scope>NUCLEOTIDE SEQUENCE [LARGE SCALE GENOMIC DNA]</scope>
    <source>
        <strain evidence="6 7">DSM 9179</strain>
    </source>
</reference>
<protein>
    <submittedName>
        <fullName evidence="6">DNA-binding transcriptional regulator, LysR family</fullName>
    </submittedName>
</protein>
<dbReference type="PANTHER" id="PTHR30126:SF40">
    <property type="entry name" value="HTH-TYPE TRANSCRIPTIONAL REGULATOR GLTR"/>
    <property type="match status" value="1"/>
</dbReference>
<dbReference type="RefSeq" id="WP_092457018.1">
    <property type="nucleotide sequence ID" value="NZ_FOJI01000019.1"/>
</dbReference>
<dbReference type="SUPFAM" id="SSF53850">
    <property type="entry name" value="Periplasmic binding protein-like II"/>
    <property type="match status" value="1"/>
</dbReference>
<dbReference type="Gene3D" id="1.10.10.10">
    <property type="entry name" value="Winged helix-like DNA-binding domain superfamily/Winged helix DNA-binding domain"/>
    <property type="match status" value="1"/>
</dbReference>
<dbReference type="PANTHER" id="PTHR30126">
    <property type="entry name" value="HTH-TYPE TRANSCRIPTIONAL REGULATOR"/>
    <property type="match status" value="1"/>
</dbReference>
<evidence type="ECO:0000256" key="3">
    <source>
        <dbReference type="ARBA" id="ARBA00023125"/>
    </source>
</evidence>
<evidence type="ECO:0000256" key="1">
    <source>
        <dbReference type="ARBA" id="ARBA00009437"/>
    </source>
</evidence>
<dbReference type="SUPFAM" id="SSF46785">
    <property type="entry name" value="Winged helix' DNA-binding domain"/>
    <property type="match status" value="1"/>
</dbReference>
<dbReference type="Pfam" id="PF03466">
    <property type="entry name" value="LysR_substrate"/>
    <property type="match status" value="1"/>
</dbReference>
<keyword evidence="4" id="KW-0804">Transcription</keyword>
<evidence type="ECO:0000259" key="5">
    <source>
        <dbReference type="PROSITE" id="PS50931"/>
    </source>
</evidence>
<dbReference type="InterPro" id="IPR000847">
    <property type="entry name" value="LysR_HTH_N"/>
</dbReference>
<comment type="similarity">
    <text evidence="1">Belongs to the LysR transcriptional regulatory family.</text>
</comment>
<dbReference type="Proteomes" id="UP000199701">
    <property type="component" value="Unassembled WGS sequence"/>
</dbReference>
<evidence type="ECO:0000256" key="4">
    <source>
        <dbReference type="ARBA" id="ARBA00023163"/>
    </source>
</evidence>
<organism evidence="6 7">
    <name type="scientific">[Clostridium] fimetarium</name>
    <dbReference type="NCBI Taxonomy" id="99656"/>
    <lineage>
        <taxon>Bacteria</taxon>
        <taxon>Bacillati</taxon>
        <taxon>Bacillota</taxon>
        <taxon>Clostridia</taxon>
        <taxon>Lachnospirales</taxon>
        <taxon>Lachnospiraceae</taxon>
    </lineage>
</organism>
<dbReference type="GO" id="GO:0000976">
    <property type="term" value="F:transcription cis-regulatory region binding"/>
    <property type="evidence" value="ECO:0007669"/>
    <property type="project" value="TreeGrafter"/>
</dbReference>
<name>A0A1I0RMA0_9FIRM</name>
<dbReference type="AlphaFoldDB" id="A0A1I0RMA0"/>
<accession>A0A1I0RMA0</accession>
<dbReference type="Gene3D" id="3.40.190.290">
    <property type="match status" value="1"/>
</dbReference>
<keyword evidence="2" id="KW-0805">Transcription regulation</keyword>
<dbReference type="Pfam" id="PF00126">
    <property type="entry name" value="HTH_1"/>
    <property type="match status" value="1"/>
</dbReference>
<sequence length="290" mass="32800">MTLRHMKIFVSVCKENSITLAARKLYISQPAVSNAIKELEDYYNIPLFDRISKKLYLTEAGKHVYNYALHINALFEELEATIKNSDSMGTIKIGASITIGTHFIPDYIMRFSLKYPDITTFVTIDSSDIIEQMVLDNQLDFALIEGVIHSDNIISKEFIKDELIVICDLENPLLKKETVSINDLSTQAFLMRERNSGTRELAESILLLHNISLNPIWESSSSEAIIHGVSKGIGISILPQQIVQEAITRNQVKKLSVNGLEFNRQYHIIYHKNKYLTGAALAFIKLCCTS</sequence>
<dbReference type="OrthoDB" id="9785745at2"/>
<feature type="domain" description="HTH lysR-type" evidence="5">
    <location>
        <begin position="1"/>
        <end position="58"/>
    </location>
</feature>
<keyword evidence="3 6" id="KW-0238">DNA-binding</keyword>
<dbReference type="FunFam" id="1.10.10.10:FF:000001">
    <property type="entry name" value="LysR family transcriptional regulator"/>
    <property type="match status" value="1"/>
</dbReference>
<dbReference type="InterPro" id="IPR005119">
    <property type="entry name" value="LysR_subst-bd"/>
</dbReference>